<keyword evidence="6" id="KW-0418">Kinase</keyword>
<evidence type="ECO:0000313" key="7">
    <source>
        <dbReference type="Proteomes" id="UP000054928"/>
    </source>
</evidence>
<dbReference type="InterPro" id="IPR000719">
    <property type="entry name" value="Prot_kinase_dom"/>
</dbReference>
<dbReference type="PROSITE" id="PS50011">
    <property type="entry name" value="PROTEIN_KINASE_DOM"/>
    <property type="match status" value="1"/>
</dbReference>
<feature type="binding site" evidence="3">
    <location>
        <position position="124"/>
    </location>
    <ligand>
        <name>ATP</name>
        <dbReference type="ChEBI" id="CHEBI:30616"/>
    </ligand>
</feature>
<dbReference type="GeneID" id="36401290"/>
<dbReference type="GO" id="GO:0004674">
    <property type="term" value="F:protein serine/threonine kinase activity"/>
    <property type="evidence" value="ECO:0007669"/>
    <property type="project" value="UniProtKB-KW"/>
</dbReference>
<name>A0A0P1B152_PLAHL</name>
<evidence type="ECO:0000313" key="6">
    <source>
        <dbReference type="EMBL" id="CEG48410.1"/>
    </source>
</evidence>
<evidence type="ECO:0000259" key="5">
    <source>
        <dbReference type="PROSITE" id="PS50011"/>
    </source>
</evidence>
<dbReference type="InterPro" id="IPR011009">
    <property type="entry name" value="Kinase-like_dom_sf"/>
</dbReference>
<dbReference type="Gene3D" id="1.10.510.10">
    <property type="entry name" value="Transferase(Phosphotransferase) domain 1"/>
    <property type="match status" value="1"/>
</dbReference>
<dbReference type="AlphaFoldDB" id="A0A0P1B152"/>
<dbReference type="EMBL" id="CCYD01002939">
    <property type="protein sequence ID" value="CEG48410.1"/>
    <property type="molecule type" value="Genomic_DNA"/>
</dbReference>
<dbReference type="PANTHER" id="PTHR24347">
    <property type="entry name" value="SERINE/THREONINE-PROTEIN KINASE"/>
    <property type="match status" value="1"/>
</dbReference>
<protein>
    <submittedName>
        <fullName evidence="6">Camk protein kinase</fullName>
    </submittedName>
</protein>
<dbReference type="OMA" id="HYLVIEY"/>
<evidence type="ECO:0000256" key="4">
    <source>
        <dbReference type="RuleBase" id="RU000304"/>
    </source>
</evidence>
<dbReference type="OrthoDB" id="419455at2759"/>
<dbReference type="RefSeq" id="XP_024584779.1">
    <property type="nucleotide sequence ID" value="XM_024719485.1"/>
</dbReference>
<evidence type="ECO:0000256" key="3">
    <source>
        <dbReference type="PROSITE-ProRule" id="PRU10141"/>
    </source>
</evidence>
<dbReference type="InterPro" id="IPR017441">
    <property type="entry name" value="Protein_kinase_ATP_BS"/>
</dbReference>
<reference evidence="7" key="1">
    <citation type="submission" date="2014-09" db="EMBL/GenBank/DDBJ databases">
        <authorList>
            <person name="Sharma Rahul"/>
            <person name="Thines Marco"/>
        </authorList>
    </citation>
    <scope>NUCLEOTIDE SEQUENCE [LARGE SCALE GENOMIC DNA]</scope>
</reference>
<dbReference type="GO" id="GO:0005524">
    <property type="term" value="F:ATP binding"/>
    <property type="evidence" value="ECO:0007669"/>
    <property type="project" value="UniProtKB-UniRule"/>
</dbReference>
<dbReference type="PROSITE" id="PS00107">
    <property type="entry name" value="PROTEIN_KINASE_ATP"/>
    <property type="match status" value="1"/>
</dbReference>
<keyword evidence="6" id="KW-0808">Transferase</keyword>
<keyword evidence="4" id="KW-0723">Serine/threonine-protein kinase</keyword>
<dbReference type="STRING" id="4781.A0A0P1B152"/>
<keyword evidence="7" id="KW-1185">Reference proteome</keyword>
<evidence type="ECO:0000256" key="2">
    <source>
        <dbReference type="ARBA" id="ARBA00022840"/>
    </source>
</evidence>
<feature type="domain" description="Protein kinase" evidence="5">
    <location>
        <begin position="95"/>
        <end position="363"/>
    </location>
</feature>
<dbReference type="Gene3D" id="3.30.200.20">
    <property type="entry name" value="Phosphorylase Kinase, domain 1"/>
    <property type="match status" value="1"/>
</dbReference>
<dbReference type="Pfam" id="PF00069">
    <property type="entry name" value="Pkinase"/>
    <property type="match status" value="1"/>
</dbReference>
<accession>A0A0P1B152</accession>
<dbReference type="SUPFAM" id="SSF56112">
    <property type="entry name" value="Protein kinase-like (PK-like)"/>
    <property type="match status" value="1"/>
</dbReference>
<keyword evidence="2 3" id="KW-0067">ATP-binding</keyword>
<comment type="similarity">
    <text evidence="4">Belongs to the protein kinase superfamily.</text>
</comment>
<keyword evidence="1 3" id="KW-0547">Nucleotide-binding</keyword>
<dbReference type="SMART" id="SM00220">
    <property type="entry name" value="S_TKc"/>
    <property type="match status" value="1"/>
</dbReference>
<organism evidence="6 7">
    <name type="scientific">Plasmopara halstedii</name>
    <name type="common">Downy mildew of sunflower</name>
    <dbReference type="NCBI Taxonomy" id="4781"/>
    <lineage>
        <taxon>Eukaryota</taxon>
        <taxon>Sar</taxon>
        <taxon>Stramenopiles</taxon>
        <taxon>Oomycota</taxon>
        <taxon>Peronosporomycetes</taxon>
        <taxon>Peronosporales</taxon>
        <taxon>Peronosporaceae</taxon>
        <taxon>Plasmopara</taxon>
    </lineage>
</organism>
<evidence type="ECO:0000256" key="1">
    <source>
        <dbReference type="ARBA" id="ARBA00022741"/>
    </source>
</evidence>
<dbReference type="Proteomes" id="UP000054928">
    <property type="component" value="Unassembled WGS sequence"/>
</dbReference>
<sequence length="370" mass="41819">MAVTTKSKVVSTDLKLTAQFRSKWRFGANRECFGRQDNIESWTLVSVAGIAIMTSNETLCEARKDEEIGATHGNSNVYDMNDNSDKMSIYFDAAYEPKKLLGSGTFGVVMQCAHKQTGRVSAVKMIQDVLENQEEVKRERMALERLERAGGHDCIVGYERTYNHDDFHYIVLEYVPGTSLYSFLKENRSLNTTLSLHLVSQLASALQFMHHEDIVHRDLKPENIMLEEITKNGENVKLKIIDFGSAGRVSQPESEKAHTTTLSGTRCYWPPEALQHPMMTTAMDMWALGCILYILISGRHPFDLTGHSTEDDVLRRVKVEPVSFLLPVWHEVPIETKDLILGLLQKDPCDRLTAEQVLEHPAMVGIKSMT</sequence>
<proteinExistence type="inferred from homology"/>
<dbReference type="InterPro" id="IPR008271">
    <property type="entry name" value="Ser/Thr_kinase_AS"/>
</dbReference>
<dbReference type="PROSITE" id="PS00108">
    <property type="entry name" value="PROTEIN_KINASE_ST"/>
    <property type="match status" value="1"/>
</dbReference>